<dbReference type="GO" id="GO:0097255">
    <property type="term" value="C:R2TP complex"/>
    <property type="evidence" value="ECO:0007669"/>
    <property type="project" value="TreeGrafter"/>
</dbReference>
<feature type="compositionally biased region" description="Low complexity" evidence="2">
    <location>
        <begin position="64"/>
        <end position="74"/>
    </location>
</feature>
<dbReference type="InterPro" id="IPR041442">
    <property type="entry name" value="PIH1D1/2/3_CS-like"/>
</dbReference>
<name>A0AAW0TJ63_SCYPA</name>
<feature type="region of interest" description="Disordered" evidence="2">
    <location>
        <begin position="49"/>
        <end position="79"/>
    </location>
</feature>
<evidence type="ECO:0000313" key="4">
    <source>
        <dbReference type="EMBL" id="KAK8386692.1"/>
    </source>
</evidence>
<dbReference type="Pfam" id="PF18201">
    <property type="entry name" value="PIH1_CS"/>
    <property type="match status" value="1"/>
</dbReference>
<evidence type="ECO:0000259" key="3">
    <source>
        <dbReference type="Pfam" id="PF18201"/>
    </source>
</evidence>
<accession>A0AAW0TJ63</accession>
<dbReference type="Proteomes" id="UP001487740">
    <property type="component" value="Unassembled WGS sequence"/>
</dbReference>
<comment type="caution">
    <text evidence="4">The sequence shown here is derived from an EMBL/GenBank/DDBJ whole genome shotgun (WGS) entry which is preliminary data.</text>
</comment>
<dbReference type="GO" id="GO:0006364">
    <property type="term" value="P:rRNA processing"/>
    <property type="evidence" value="ECO:0007669"/>
    <property type="project" value="TreeGrafter"/>
</dbReference>
<comment type="similarity">
    <text evidence="1">Belongs to the PIH1 family.</text>
</comment>
<reference evidence="4 5" key="1">
    <citation type="submission" date="2023-03" db="EMBL/GenBank/DDBJ databases">
        <title>High-quality genome of Scylla paramamosain provides insights in environmental adaptation.</title>
        <authorList>
            <person name="Zhang L."/>
        </authorList>
    </citation>
    <scope>NUCLEOTIDE SEQUENCE [LARGE SCALE GENOMIC DNA]</scope>
    <source>
        <strain evidence="4">LZ_2023a</strain>
        <tissue evidence="4">Muscle</tissue>
    </source>
</reference>
<organism evidence="4 5">
    <name type="scientific">Scylla paramamosain</name>
    <name type="common">Mud crab</name>
    <dbReference type="NCBI Taxonomy" id="85552"/>
    <lineage>
        <taxon>Eukaryota</taxon>
        <taxon>Metazoa</taxon>
        <taxon>Ecdysozoa</taxon>
        <taxon>Arthropoda</taxon>
        <taxon>Crustacea</taxon>
        <taxon>Multicrustacea</taxon>
        <taxon>Malacostraca</taxon>
        <taxon>Eumalacostraca</taxon>
        <taxon>Eucarida</taxon>
        <taxon>Decapoda</taxon>
        <taxon>Pleocyemata</taxon>
        <taxon>Brachyura</taxon>
        <taxon>Eubrachyura</taxon>
        <taxon>Portunoidea</taxon>
        <taxon>Portunidae</taxon>
        <taxon>Portuninae</taxon>
        <taxon>Scylla</taxon>
    </lineage>
</organism>
<proteinExistence type="inferred from homology"/>
<gene>
    <name evidence="4" type="ORF">O3P69_017863</name>
</gene>
<dbReference type="PANTHER" id="PTHR22997:SF0">
    <property type="entry name" value="PIH1 DOMAIN-CONTAINING PROTEIN 1"/>
    <property type="match status" value="1"/>
</dbReference>
<keyword evidence="5" id="KW-1185">Reference proteome</keyword>
<evidence type="ECO:0000256" key="1">
    <source>
        <dbReference type="ARBA" id="ARBA00008511"/>
    </source>
</evidence>
<dbReference type="EMBL" id="JARAKH010000030">
    <property type="protein sequence ID" value="KAK8386692.1"/>
    <property type="molecule type" value="Genomic_DNA"/>
</dbReference>
<dbReference type="AlphaFoldDB" id="A0AAW0TJ63"/>
<sequence>MEGIEEKFSITLDKNGWTVLKNKKYHGNLSDQTVLTTLPMVQELSAARHWKPSDVPASSTCPEPNSTSLDSSKSPPKPLISEVSTKIISEKMDKKIQPCFTLSKSAGEGGMDDLVAEVELPSVVTGQKVEVNVGEDRLVVEAPRNLLDIFVPVSLDSDKAKAFFITSTKVLVLKVPILHS</sequence>
<evidence type="ECO:0000313" key="5">
    <source>
        <dbReference type="Proteomes" id="UP001487740"/>
    </source>
</evidence>
<feature type="domain" description="PIH1D1/2/3 CS-like" evidence="3">
    <location>
        <begin position="110"/>
        <end position="177"/>
    </location>
</feature>
<protein>
    <recommendedName>
        <fullName evidence="3">PIH1D1/2/3 CS-like domain-containing protein</fullName>
    </recommendedName>
</protein>
<evidence type="ECO:0000256" key="2">
    <source>
        <dbReference type="SAM" id="MobiDB-lite"/>
    </source>
</evidence>
<dbReference type="GO" id="GO:1990904">
    <property type="term" value="C:ribonucleoprotein complex"/>
    <property type="evidence" value="ECO:0007669"/>
    <property type="project" value="TreeGrafter"/>
</dbReference>
<dbReference type="GO" id="GO:0005737">
    <property type="term" value="C:cytoplasm"/>
    <property type="evidence" value="ECO:0007669"/>
    <property type="project" value="TreeGrafter"/>
</dbReference>
<dbReference type="InterPro" id="IPR050734">
    <property type="entry name" value="PIH1/Kintoun_subfamily"/>
</dbReference>
<dbReference type="GO" id="GO:0000492">
    <property type="term" value="P:box C/D snoRNP assembly"/>
    <property type="evidence" value="ECO:0007669"/>
    <property type="project" value="TreeGrafter"/>
</dbReference>
<dbReference type="PANTHER" id="PTHR22997">
    <property type="entry name" value="PIH1 DOMAIN-CONTAINING PROTEIN 1"/>
    <property type="match status" value="1"/>
</dbReference>